<evidence type="ECO:0000313" key="4">
    <source>
        <dbReference type="Proteomes" id="UP000254476"/>
    </source>
</evidence>
<dbReference type="RefSeq" id="WP_238584479.1">
    <property type="nucleotide sequence ID" value="NZ_CAAAHW010000005.1"/>
</dbReference>
<name>A0A378JEG5_9GAMM</name>
<protein>
    <submittedName>
        <fullName evidence="2">Uncharacterized protein</fullName>
    </submittedName>
</protein>
<proteinExistence type="predicted"/>
<evidence type="ECO:0000313" key="1">
    <source>
        <dbReference type="EMBL" id="KTD06559.1"/>
    </source>
</evidence>
<gene>
    <name evidence="1" type="ORF">Lgra_3336</name>
    <name evidence="2" type="ORF">NCTC12388_02110</name>
</gene>
<dbReference type="Proteomes" id="UP000254476">
    <property type="component" value="Unassembled WGS sequence"/>
</dbReference>
<evidence type="ECO:0000313" key="2">
    <source>
        <dbReference type="EMBL" id="STX45381.1"/>
    </source>
</evidence>
<dbReference type="AlphaFoldDB" id="A0A378JEG5"/>
<reference evidence="1 3" key="1">
    <citation type="submission" date="2015-11" db="EMBL/GenBank/DDBJ databases">
        <title>Genomic analysis of 38 Legionella species identifies large and diverse effector repertoires.</title>
        <authorList>
            <person name="Burstein D."/>
            <person name="Amaro F."/>
            <person name="Zusman T."/>
            <person name="Lifshitz Z."/>
            <person name="Cohen O."/>
            <person name="Gilbert J.A."/>
            <person name="Pupko T."/>
            <person name="Shuman H.A."/>
            <person name="Segal G."/>
        </authorList>
    </citation>
    <scope>NUCLEOTIDE SEQUENCE [LARGE SCALE GENOMIC DNA]</scope>
    <source>
        <strain evidence="1 3">Lyon 8420412</strain>
    </source>
</reference>
<organism evidence="2 4">
    <name type="scientific">Legionella gratiana</name>
    <dbReference type="NCBI Taxonomy" id="45066"/>
    <lineage>
        <taxon>Bacteria</taxon>
        <taxon>Pseudomonadati</taxon>
        <taxon>Pseudomonadota</taxon>
        <taxon>Gammaproteobacteria</taxon>
        <taxon>Legionellales</taxon>
        <taxon>Legionellaceae</taxon>
        <taxon>Legionella</taxon>
    </lineage>
</organism>
<accession>A0A378JEG5</accession>
<reference evidence="2 4" key="2">
    <citation type="submission" date="2018-06" db="EMBL/GenBank/DDBJ databases">
        <authorList>
            <consortium name="Pathogen Informatics"/>
            <person name="Doyle S."/>
        </authorList>
    </citation>
    <scope>NUCLEOTIDE SEQUENCE [LARGE SCALE GENOMIC DNA]</scope>
    <source>
        <strain evidence="2 4">NCTC12388</strain>
    </source>
</reference>
<evidence type="ECO:0000313" key="3">
    <source>
        <dbReference type="Proteomes" id="UP000054691"/>
    </source>
</evidence>
<sequence length="152" mass="17645">MFSNNKQSQTLFANPLTIYPFRQYDLLEFAKQQGEKGLDKSGECHALVLAFLRDDNTRVALKENNLKVILPIVRRLSFQLNGEAYREYGSESPEYNTYKLPGIEPRLFYCSIDLNHLIALFKMLELNQDVVLKIGLKRSQFSRHNHPILRIG</sequence>
<dbReference type="EMBL" id="LNYE01000029">
    <property type="protein sequence ID" value="KTD06559.1"/>
    <property type="molecule type" value="Genomic_DNA"/>
</dbReference>
<dbReference type="EMBL" id="UGOB01000001">
    <property type="protein sequence ID" value="STX45381.1"/>
    <property type="molecule type" value="Genomic_DNA"/>
</dbReference>
<keyword evidence="3" id="KW-1185">Reference proteome</keyword>
<dbReference type="Proteomes" id="UP000054691">
    <property type="component" value="Unassembled WGS sequence"/>
</dbReference>